<keyword evidence="6 11" id="KW-0378">Hydrolase</keyword>
<dbReference type="InterPro" id="IPR001478">
    <property type="entry name" value="PDZ"/>
</dbReference>
<keyword evidence="9 11" id="KW-0482">Metalloprotease</keyword>
<evidence type="ECO:0000256" key="2">
    <source>
        <dbReference type="ARBA" id="ARBA00004141"/>
    </source>
</evidence>
<dbReference type="NCBIfam" id="TIGR00054">
    <property type="entry name" value="RIP metalloprotease RseP"/>
    <property type="match status" value="1"/>
</dbReference>
<dbReference type="InterPro" id="IPR041489">
    <property type="entry name" value="PDZ_6"/>
</dbReference>
<dbReference type="CDD" id="cd23081">
    <property type="entry name" value="cpPDZ_EcRseP-like"/>
    <property type="match status" value="1"/>
</dbReference>
<dbReference type="EMBL" id="CP102453">
    <property type="protein sequence ID" value="UUX34637.1"/>
    <property type="molecule type" value="Genomic_DNA"/>
</dbReference>
<dbReference type="PANTHER" id="PTHR42837:SF2">
    <property type="entry name" value="MEMBRANE METALLOPROTEASE ARASP2, CHLOROPLASTIC-RELATED"/>
    <property type="match status" value="1"/>
</dbReference>
<keyword evidence="10 11" id="KW-0472">Membrane</keyword>
<evidence type="ECO:0000256" key="11">
    <source>
        <dbReference type="RuleBase" id="RU362031"/>
    </source>
</evidence>
<evidence type="ECO:0000256" key="5">
    <source>
        <dbReference type="ARBA" id="ARBA00022692"/>
    </source>
</evidence>
<evidence type="ECO:0000256" key="4">
    <source>
        <dbReference type="ARBA" id="ARBA00022670"/>
    </source>
</evidence>
<feature type="transmembrane region" description="Helical" evidence="11">
    <location>
        <begin position="177"/>
        <end position="197"/>
    </location>
</feature>
<evidence type="ECO:0000256" key="3">
    <source>
        <dbReference type="ARBA" id="ARBA00007931"/>
    </source>
</evidence>
<dbReference type="EC" id="3.4.24.-" evidence="11"/>
<evidence type="ECO:0000256" key="1">
    <source>
        <dbReference type="ARBA" id="ARBA00001947"/>
    </source>
</evidence>
<feature type="transmembrane region" description="Helical" evidence="11">
    <location>
        <begin position="302"/>
        <end position="321"/>
    </location>
</feature>
<evidence type="ECO:0000256" key="9">
    <source>
        <dbReference type="ARBA" id="ARBA00023049"/>
    </source>
</evidence>
<dbReference type="SUPFAM" id="SSF50156">
    <property type="entry name" value="PDZ domain-like"/>
    <property type="match status" value="1"/>
</dbReference>
<keyword evidence="8 11" id="KW-1133">Transmembrane helix</keyword>
<proteinExistence type="inferred from homology"/>
<dbReference type="InterPro" id="IPR036034">
    <property type="entry name" value="PDZ_sf"/>
</dbReference>
<dbReference type="RefSeq" id="WP_313794137.1">
    <property type="nucleotide sequence ID" value="NZ_CP102453.1"/>
</dbReference>
<feature type="transmembrane region" description="Helical" evidence="11">
    <location>
        <begin position="6"/>
        <end position="25"/>
    </location>
</feature>
<feature type="domain" description="PDZ" evidence="12">
    <location>
        <begin position="187"/>
        <end position="258"/>
    </location>
</feature>
<accession>A0ABY5P7C6</accession>
<evidence type="ECO:0000313" key="13">
    <source>
        <dbReference type="EMBL" id="UUX34637.1"/>
    </source>
</evidence>
<dbReference type="PANTHER" id="PTHR42837">
    <property type="entry name" value="REGULATOR OF SIGMA-E PROTEASE RSEP"/>
    <property type="match status" value="1"/>
</dbReference>
<evidence type="ECO:0000256" key="8">
    <source>
        <dbReference type="ARBA" id="ARBA00022989"/>
    </source>
</evidence>
<dbReference type="InterPro" id="IPR008915">
    <property type="entry name" value="Peptidase_M50"/>
</dbReference>
<evidence type="ECO:0000259" key="12">
    <source>
        <dbReference type="SMART" id="SM00228"/>
    </source>
</evidence>
<comment type="subcellular location">
    <subcellularLocation>
        <location evidence="2">Membrane</location>
        <topology evidence="2">Multi-pass membrane protein</topology>
    </subcellularLocation>
</comment>
<dbReference type="Proteomes" id="UP001315967">
    <property type="component" value="Chromosome"/>
</dbReference>
<feature type="transmembrane region" description="Helical" evidence="11">
    <location>
        <begin position="393"/>
        <end position="412"/>
    </location>
</feature>
<evidence type="ECO:0000256" key="6">
    <source>
        <dbReference type="ARBA" id="ARBA00022801"/>
    </source>
</evidence>
<keyword evidence="7 11" id="KW-0862">Zinc</keyword>
<reference evidence="13 14" key="1">
    <citation type="submission" date="2022-08" db="EMBL/GenBank/DDBJ databases">
        <title>Aerococcaceae sp. nov isolated from spoiled eye mask.</title>
        <authorList>
            <person name="Zhou G."/>
            <person name="Xie X.-B."/>
            <person name="Shi Q.-S."/>
            <person name="Wang Y.-S."/>
            <person name="Wen X."/>
            <person name="Peng H."/>
            <person name="Yang X.-J."/>
            <person name="Tao H.-B."/>
            <person name="Huang X.-M."/>
        </authorList>
    </citation>
    <scope>NUCLEOTIDE SEQUENCE [LARGE SCALE GENOMIC DNA]</scope>
    <source>
        <strain evidence="14">DM20194951</strain>
    </source>
</reference>
<keyword evidence="11" id="KW-0479">Metal-binding</keyword>
<comment type="cofactor">
    <cofactor evidence="1 11">
        <name>Zn(2+)</name>
        <dbReference type="ChEBI" id="CHEBI:29105"/>
    </cofactor>
</comment>
<keyword evidence="14" id="KW-1185">Reference proteome</keyword>
<protein>
    <recommendedName>
        <fullName evidence="11">Zinc metalloprotease</fullName>
        <ecNumber evidence="11">3.4.24.-</ecNumber>
    </recommendedName>
</protein>
<dbReference type="GO" id="GO:0008237">
    <property type="term" value="F:metallopeptidase activity"/>
    <property type="evidence" value="ECO:0007669"/>
    <property type="project" value="UniProtKB-KW"/>
</dbReference>
<name>A0ABY5P7C6_9LACT</name>
<dbReference type="Gene3D" id="2.30.42.10">
    <property type="match status" value="1"/>
</dbReference>
<dbReference type="Pfam" id="PF17820">
    <property type="entry name" value="PDZ_6"/>
    <property type="match status" value="1"/>
</dbReference>
<dbReference type="Pfam" id="PF02163">
    <property type="entry name" value="Peptidase_M50"/>
    <property type="match status" value="1"/>
</dbReference>
<dbReference type="InterPro" id="IPR004387">
    <property type="entry name" value="Pept_M50_Zn"/>
</dbReference>
<dbReference type="SMART" id="SM00228">
    <property type="entry name" value="PDZ"/>
    <property type="match status" value="1"/>
</dbReference>
<keyword evidence="5 11" id="KW-0812">Transmembrane</keyword>
<gene>
    <name evidence="13" type="primary">rseP</name>
    <name evidence="13" type="ORF">NRE15_03010</name>
</gene>
<keyword evidence="4" id="KW-0645">Protease</keyword>
<sequence length="420" mass="46161">MQTLIVFLIVFSIIVVFHEFGHFYFARRAGILVREFSLGMGPKLFARQGKDGTTYTVRMLPLGGYVRLAGLNEEDNVHPGMEVGLTFNDANQVSMINTSDKPELNEMPAQVDEVDLAENMTIRVYQTGHEEAQTFDVSKECRIIEEDGTNVKVAPIESRYESASVWNKLLTNFAGPMNNFILSIVCFILFAFLVPGIPSNSSTIGTVVEDSPAQVAGLEDGDQVIAINYNAVDTWTDLQQYIASSPGEELVFSVERDNQVIELPVQVNTVTNEDGTTIGQIGVSVAMKTGVLDRIMYGFSETWRIITSILSVLVGMIKNGFDINQFGGPIAMAQMTNEVVDYGFTVIISFLAMLSANIGLLNLLPIPALDGGKIILNLIEAIRGKPLAQEKEGIITLIGVGIMFVFMIAVTWNDIMRAFF</sequence>
<comment type="similarity">
    <text evidence="3 11">Belongs to the peptidase M50B family.</text>
</comment>
<feature type="transmembrane region" description="Helical" evidence="11">
    <location>
        <begin position="342"/>
        <end position="364"/>
    </location>
</feature>
<dbReference type="CDD" id="cd06163">
    <property type="entry name" value="S2P-M50_PDZ_RseP-like"/>
    <property type="match status" value="1"/>
</dbReference>
<evidence type="ECO:0000313" key="14">
    <source>
        <dbReference type="Proteomes" id="UP001315967"/>
    </source>
</evidence>
<evidence type="ECO:0000256" key="10">
    <source>
        <dbReference type="ARBA" id="ARBA00023136"/>
    </source>
</evidence>
<organism evidence="13 14">
    <name type="scientific">Fundicoccus culcitae</name>
    <dbReference type="NCBI Taxonomy" id="2969821"/>
    <lineage>
        <taxon>Bacteria</taxon>
        <taxon>Bacillati</taxon>
        <taxon>Bacillota</taxon>
        <taxon>Bacilli</taxon>
        <taxon>Lactobacillales</taxon>
        <taxon>Aerococcaceae</taxon>
        <taxon>Fundicoccus</taxon>
    </lineage>
</organism>
<evidence type="ECO:0000256" key="7">
    <source>
        <dbReference type="ARBA" id="ARBA00022833"/>
    </source>
</evidence>